<dbReference type="PANTHER" id="PTHR18866">
    <property type="entry name" value="CARBOXYLASE:PYRUVATE/ACETYL-COA/PROPIONYL-COA CARBOXYLASE"/>
    <property type="match status" value="1"/>
</dbReference>
<keyword evidence="1" id="KW-0436">Ligase</keyword>
<dbReference type="InterPro" id="IPR011764">
    <property type="entry name" value="Biotin_carboxylation_dom"/>
</dbReference>
<comment type="caution">
    <text evidence="8">The sequence shown here is derived from an EMBL/GenBank/DDBJ whole genome shotgun (WGS) entry which is preliminary data.</text>
</comment>
<dbReference type="PANTHER" id="PTHR18866:SF128">
    <property type="entry name" value="UREA AMIDOLYASE"/>
    <property type="match status" value="1"/>
</dbReference>
<dbReference type="RefSeq" id="WP_155097355.1">
    <property type="nucleotide sequence ID" value="NZ_WMIE01000024.1"/>
</dbReference>
<accession>A0A6L6JFG6</accession>
<dbReference type="FunFam" id="3.40.50.20:FF:000010">
    <property type="entry name" value="Propionyl-CoA carboxylase subunit alpha"/>
    <property type="match status" value="1"/>
</dbReference>
<feature type="domain" description="Biotin carboxylation" evidence="7">
    <location>
        <begin position="4"/>
        <end position="451"/>
    </location>
</feature>
<dbReference type="PROSITE" id="PS00867">
    <property type="entry name" value="CPSASE_2"/>
    <property type="match status" value="1"/>
</dbReference>
<evidence type="ECO:0000256" key="1">
    <source>
        <dbReference type="ARBA" id="ARBA00022598"/>
    </source>
</evidence>
<dbReference type="Gene3D" id="3.30.470.20">
    <property type="entry name" value="ATP-grasp fold, B domain"/>
    <property type="match status" value="1"/>
</dbReference>
<dbReference type="InterPro" id="IPR005482">
    <property type="entry name" value="Biotin_COase_C"/>
</dbReference>
<organism evidence="8 9">
    <name type="scientific">Paracoccus aestuariivivens</name>
    <dbReference type="NCBI Taxonomy" id="1820333"/>
    <lineage>
        <taxon>Bacteria</taxon>
        <taxon>Pseudomonadati</taxon>
        <taxon>Pseudomonadota</taxon>
        <taxon>Alphaproteobacteria</taxon>
        <taxon>Rhodobacterales</taxon>
        <taxon>Paracoccaceae</taxon>
        <taxon>Paracoccus</taxon>
    </lineage>
</organism>
<sequence length="463" mass="49835">MSAPFRKVLIANRGEIARRIQRSCRILGIGTVAVHSDADATLAHVTEADEAVRLGPPPARESYLRTDLVLEAATTCGADAIHPGYGFLSENADFAEAVEAAGLVWIGPTPESIRAMGDKQSARDLARAAGVPVVPGSLRFTDDLTGLVSAAEEVGYPLLVKAAAGGGGIGMRRVDTADKLVQVAETTRSMAEKAFGNGTIYLERYVPLARHIEVQVFGYGDGTAIHLHERDCSLQRRFQKVIEESPAPNLPDATRSAMAEAALRLCRTTRYRGAGTVEFILDVATGEFFFLEMNTRIQVEHPVTEAVTGTDLVRMQIELAAGAPDRLDQTQVASTGHAIECRIYAEDPARMFLPSPGVIDRFDLPPAADWLRIDAAYGSGDTITPHYDPMIAKAIVHGPDRQAALARARQALRAIRIDGVKTNIELMIACLSHDGMISGQISTGFLEQNRPTLLASLQTEATT</sequence>
<dbReference type="Pfam" id="PF00289">
    <property type="entry name" value="Biotin_carb_N"/>
    <property type="match status" value="1"/>
</dbReference>
<gene>
    <name evidence="8" type="ORF">GL286_20065</name>
</gene>
<dbReference type="OrthoDB" id="9763189at2"/>
<evidence type="ECO:0000256" key="5">
    <source>
        <dbReference type="PROSITE-ProRule" id="PRU00409"/>
    </source>
</evidence>
<dbReference type="PROSITE" id="PS50979">
    <property type="entry name" value="BC"/>
    <property type="match status" value="1"/>
</dbReference>
<dbReference type="GO" id="GO:0016874">
    <property type="term" value="F:ligase activity"/>
    <property type="evidence" value="ECO:0007669"/>
    <property type="project" value="UniProtKB-KW"/>
</dbReference>
<dbReference type="AlphaFoldDB" id="A0A6L6JFG6"/>
<dbReference type="InterPro" id="IPR016185">
    <property type="entry name" value="PreATP-grasp_dom_sf"/>
</dbReference>
<dbReference type="InterPro" id="IPR011761">
    <property type="entry name" value="ATP-grasp"/>
</dbReference>
<dbReference type="InterPro" id="IPR005481">
    <property type="entry name" value="BC-like_N"/>
</dbReference>
<dbReference type="Pfam" id="PF02786">
    <property type="entry name" value="CPSase_L_D2"/>
    <property type="match status" value="1"/>
</dbReference>
<dbReference type="SMART" id="SM00878">
    <property type="entry name" value="Biotin_carb_C"/>
    <property type="match status" value="1"/>
</dbReference>
<reference evidence="8 9" key="1">
    <citation type="submission" date="2019-11" db="EMBL/GenBank/DDBJ databases">
        <authorList>
            <person name="Dong K."/>
        </authorList>
    </citation>
    <scope>NUCLEOTIDE SEQUENCE [LARGE SCALE GENOMIC DNA]</scope>
    <source>
        <strain evidence="8 9">NBRC 111993</strain>
    </source>
</reference>
<dbReference type="SUPFAM" id="SSF56059">
    <property type="entry name" value="Glutathione synthetase ATP-binding domain-like"/>
    <property type="match status" value="1"/>
</dbReference>
<keyword evidence="9" id="KW-1185">Reference proteome</keyword>
<dbReference type="GO" id="GO:0046872">
    <property type="term" value="F:metal ion binding"/>
    <property type="evidence" value="ECO:0007669"/>
    <property type="project" value="InterPro"/>
</dbReference>
<proteinExistence type="predicted"/>
<dbReference type="Pfam" id="PF02785">
    <property type="entry name" value="Biotin_carb_C"/>
    <property type="match status" value="1"/>
</dbReference>
<evidence type="ECO:0000256" key="3">
    <source>
        <dbReference type="ARBA" id="ARBA00022840"/>
    </source>
</evidence>
<dbReference type="GO" id="GO:0005524">
    <property type="term" value="F:ATP binding"/>
    <property type="evidence" value="ECO:0007669"/>
    <property type="project" value="UniProtKB-UniRule"/>
</dbReference>
<keyword evidence="4" id="KW-0092">Biotin</keyword>
<name>A0A6L6JFG6_9RHOB</name>
<dbReference type="InterPro" id="IPR005479">
    <property type="entry name" value="CPAse_ATP-bd"/>
</dbReference>
<dbReference type="Proteomes" id="UP000478183">
    <property type="component" value="Unassembled WGS sequence"/>
</dbReference>
<evidence type="ECO:0000313" key="8">
    <source>
        <dbReference type="EMBL" id="MTH80005.1"/>
    </source>
</evidence>
<feature type="domain" description="ATP-grasp" evidence="6">
    <location>
        <begin position="123"/>
        <end position="321"/>
    </location>
</feature>
<evidence type="ECO:0000313" key="9">
    <source>
        <dbReference type="Proteomes" id="UP000478183"/>
    </source>
</evidence>
<evidence type="ECO:0000256" key="4">
    <source>
        <dbReference type="ARBA" id="ARBA00023267"/>
    </source>
</evidence>
<keyword evidence="2 5" id="KW-0547">Nucleotide-binding</keyword>
<protein>
    <submittedName>
        <fullName evidence="8">ATP-grasp domain-containing protein</fullName>
    </submittedName>
</protein>
<evidence type="ECO:0000259" key="7">
    <source>
        <dbReference type="PROSITE" id="PS50979"/>
    </source>
</evidence>
<dbReference type="SUPFAM" id="SSF52440">
    <property type="entry name" value="PreATP-grasp domain"/>
    <property type="match status" value="1"/>
</dbReference>
<keyword evidence="3 5" id="KW-0067">ATP-binding</keyword>
<dbReference type="InterPro" id="IPR050856">
    <property type="entry name" value="Biotin_carboxylase_complex"/>
</dbReference>
<dbReference type="InterPro" id="IPR011054">
    <property type="entry name" value="Rudment_hybrid_motif"/>
</dbReference>
<dbReference type="PROSITE" id="PS00866">
    <property type="entry name" value="CPSASE_1"/>
    <property type="match status" value="1"/>
</dbReference>
<evidence type="ECO:0000259" key="6">
    <source>
        <dbReference type="PROSITE" id="PS50975"/>
    </source>
</evidence>
<dbReference type="PROSITE" id="PS50975">
    <property type="entry name" value="ATP_GRASP"/>
    <property type="match status" value="1"/>
</dbReference>
<evidence type="ECO:0000256" key="2">
    <source>
        <dbReference type="ARBA" id="ARBA00022741"/>
    </source>
</evidence>
<dbReference type="SUPFAM" id="SSF51246">
    <property type="entry name" value="Rudiment single hybrid motif"/>
    <property type="match status" value="1"/>
</dbReference>
<dbReference type="EMBL" id="WMIE01000024">
    <property type="protein sequence ID" value="MTH80005.1"/>
    <property type="molecule type" value="Genomic_DNA"/>
</dbReference>